<dbReference type="PANTHER" id="PTHR27005:SF468">
    <property type="entry name" value="OS01G0310500 PROTEIN"/>
    <property type="match status" value="1"/>
</dbReference>
<keyword evidence="3" id="KW-0808">Transferase</keyword>
<dbReference type="InterPro" id="IPR008271">
    <property type="entry name" value="Ser/Thr_kinase_AS"/>
</dbReference>
<organism evidence="15 16">
    <name type="scientific">Datura stramonium</name>
    <name type="common">Jimsonweed</name>
    <name type="synonym">Common thornapple</name>
    <dbReference type="NCBI Taxonomy" id="4076"/>
    <lineage>
        <taxon>Eukaryota</taxon>
        <taxon>Viridiplantae</taxon>
        <taxon>Streptophyta</taxon>
        <taxon>Embryophyta</taxon>
        <taxon>Tracheophyta</taxon>
        <taxon>Spermatophyta</taxon>
        <taxon>Magnoliopsida</taxon>
        <taxon>eudicotyledons</taxon>
        <taxon>Gunneridae</taxon>
        <taxon>Pentapetalae</taxon>
        <taxon>asterids</taxon>
        <taxon>lamiids</taxon>
        <taxon>Solanales</taxon>
        <taxon>Solanaceae</taxon>
        <taxon>Solanoideae</taxon>
        <taxon>Datureae</taxon>
        <taxon>Datura</taxon>
    </lineage>
</organism>
<evidence type="ECO:0000256" key="4">
    <source>
        <dbReference type="ARBA" id="ARBA00022729"/>
    </source>
</evidence>
<dbReference type="PROSITE" id="PS00108">
    <property type="entry name" value="PROTEIN_KINASE_ST"/>
    <property type="match status" value="1"/>
</dbReference>
<proteinExistence type="predicted"/>
<evidence type="ECO:0000256" key="12">
    <source>
        <dbReference type="PROSITE-ProRule" id="PRU10141"/>
    </source>
</evidence>
<feature type="domain" description="Protein kinase" evidence="14">
    <location>
        <begin position="380"/>
        <end position="652"/>
    </location>
</feature>
<keyword evidence="2" id="KW-0723">Serine/threonine-protein kinase</keyword>
<dbReference type="InterPro" id="IPR017441">
    <property type="entry name" value="Protein_kinase_ATP_BS"/>
</dbReference>
<evidence type="ECO:0000256" key="9">
    <source>
        <dbReference type="ARBA" id="ARBA00023180"/>
    </source>
</evidence>
<comment type="subcellular location">
    <subcellularLocation>
        <location evidence="1">Membrane</location>
        <topology evidence="1">Single-pass type I membrane protein</topology>
    </subcellularLocation>
</comment>
<keyword evidence="4" id="KW-0732">Signal</keyword>
<keyword evidence="13" id="KW-1133">Transmembrane helix</keyword>
<evidence type="ECO:0000256" key="1">
    <source>
        <dbReference type="ARBA" id="ARBA00004479"/>
    </source>
</evidence>
<dbReference type="Proteomes" id="UP000823775">
    <property type="component" value="Unassembled WGS sequence"/>
</dbReference>
<evidence type="ECO:0000256" key="7">
    <source>
        <dbReference type="ARBA" id="ARBA00022840"/>
    </source>
</evidence>
<feature type="transmembrane region" description="Helical" evidence="13">
    <location>
        <begin position="308"/>
        <end position="330"/>
    </location>
</feature>
<keyword evidence="13" id="KW-0812">Transmembrane</keyword>
<keyword evidence="13" id="KW-0472">Membrane</keyword>
<keyword evidence="16" id="KW-1185">Reference proteome</keyword>
<dbReference type="InterPro" id="IPR001245">
    <property type="entry name" value="Ser-Thr/Tyr_kinase_cat_dom"/>
</dbReference>
<evidence type="ECO:0000256" key="6">
    <source>
        <dbReference type="ARBA" id="ARBA00022777"/>
    </source>
</evidence>
<accession>A0ABS8SMW7</accession>
<dbReference type="PROSITE" id="PS00107">
    <property type="entry name" value="PROTEIN_KINASE_ATP"/>
    <property type="match status" value="1"/>
</dbReference>
<evidence type="ECO:0000256" key="5">
    <source>
        <dbReference type="ARBA" id="ARBA00022741"/>
    </source>
</evidence>
<dbReference type="Pfam" id="PF07714">
    <property type="entry name" value="PK_Tyr_Ser-Thr"/>
    <property type="match status" value="1"/>
</dbReference>
<dbReference type="Gene3D" id="3.30.200.20">
    <property type="entry name" value="Phosphorylase Kinase, domain 1"/>
    <property type="match status" value="1"/>
</dbReference>
<keyword evidence="6" id="KW-0418">Kinase</keyword>
<feature type="binding site" evidence="12">
    <location>
        <position position="409"/>
    </location>
    <ligand>
        <name>ATP</name>
        <dbReference type="ChEBI" id="CHEBI:30616"/>
    </ligand>
</feature>
<dbReference type="SMART" id="SM00220">
    <property type="entry name" value="S_TKc"/>
    <property type="match status" value="1"/>
</dbReference>
<comment type="catalytic activity">
    <reaction evidence="11">
        <text>L-threonyl-[protein] + ATP = O-phospho-L-threonyl-[protein] + ADP + H(+)</text>
        <dbReference type="Rhea" id="RHEA:46608"/>
        <dbReference type="Rhea" id="RHEA-COMP:11060"/>
        <dbReference type="Rhea" id="RHEA-COMP:11605"/>
        <dbReference type="ChEBI" id="CHEBI:15378"/>
        <dbReference type="ChEBI" id="CHEBI:30013"/>
        <dbReference type="ChEBI" id="CHEBI:30616"/>
        <dbReference type="ChEBI" id="CHEBI:61977"/>
        <dbReference type="ChEBI" id="CHEBI:456216"/>
    </reaction>
</comment>
<evidence type="ECO:0000256" key="3">
    <source>
        <dbReference type="ARBA" id="ARBA00022679"/>
    </source>
</evidence>
<dbReference type="Gene3D" id="1.10.510.10">
    <property type="entry name" value="Transferase(Phosphotransferase) domain 1"/>
    <property type="match status" value="1"/>
</dbReference>
<keyword evidence="9" id="KW-0325">Glycoprotein</keyword>
<evidence type="ECO:0000256" key="13">
    <source>
        <dbReference type="SAM" id="Phobius"/>
    </source>
</evidence>
<dbReference type="PANTHER" id="PTHR27005">
    <property type="entry name" value="WALL-ASSOCIATED RECEPTOR KINASE-LIKE 21"/>
    <property type="match status" value="1"/>
</dbReference>
<name>A0ABS8SMW7_DATST</name>
<keyword evidence="7 12" id="KW-0067">ATP-binding</keyword>
<evidence type="ECO:0000313" key="16">
    <source>
        <dbReference type="Proteomes" id="UP000823775"/>
    </source>
</evidence>
<keyword evidence="8" id="KW-1015">Disulfide bond</keyword>
<evidence type="ECO:0000256" key="8">
    <source>
        <dbReference type="ARBA" id="ARBA00023157"/>
    </source>
</evidence>
<dbReference type="Pfam" id="PF13947">
    <property type="entry name" value="GUB_WAK_bind"/>
    <property type="match status" value="1"/>
</dbReference>
<comment type="caution">
    <text evidence="15">The sequence shown here is derived from an EMBL/GenBank/DDBJ whole genome shotgun (WGS) entry which is preliminary data.</text>
</comment>
<dbReference type="CDD" id="cd14066">
    <property type="entry name" value="STKc_IRAK"/>
    <property type="match status" value="1"/>
</dbReference>
<evidence type="ECO:0000256" key="2">
    <source>
        <dbReference type="ARBA" id="ARBA00022527"/>
    </source>
</evidence>
<comment type="catalytic activity">
    <reaction evidence="10">
        <text>L-seryl-[protein] + ATP = O-phospho-L-seryl-[protein] + ADP + H(+)</text>
        <dbReference type="Rhea" id="RHEA:17989"/>
        <dbReference type="Rhea" id="RHEA-COMP:9863"/>
        <dbReference type="Rhea" id="RHEA-COMP:11604"/>
        <dbReference type="ChEBI" id="CHEBI:15378"/>
        <dbReference type="ChEBI" id="CHEBI:29999"/>
        <dbReference type="ChEBI" id="CHEBI:30616"/>
        <dbReference type="ChEBI" id="CHEBI:83421"/>
        <dbReference type="ChEBI" id="CHEBI:456216"/>
    </reaction>
</comment>
<dbReference type="InterPro" id="IPR000719">
    <property type="entry name" value="Prot_kinase_dom"/>
</dbReference>
<evidence type="ECO:0000256" key="10">
    <source>
        <dbReference type="ARBA" id="ARBA00047558"/>
    </source>
</evidence>
<dbReference type="SUPFAM" id="SSF56112">
    <property type="entry name" value="Protein kinase-like (PK-like)"/>
    <property type="match status" value="1"/>
</dbReference>
<dbReference type="InterPro" id="IPR011009">
    <property type="entry name" value="Kinase-like_dom_sf"/>
</dbReference>
<keyword evidence="5 12" id="KW-0547">Nucleotide-binding</keyword>
<evidence type="ECO:0000259" key="14">
    <source>
        <dbReference type="PROSITE" id="PS50011"/>
    </source>
</evidence>
<dbReference type="InterPro" id="IPR045274">
    <property type="entry name" value="WAK-like"/>
</dbReference>
<evidence type="ECO:0000313" key="15">
    <source>
        <dbReference type="EMBL" id="MCD7460242.1"/>
    </source>
</evidence>
<protein>
    <recommendedName>
        <fullName evidence="14">Protein kinase domain-containing protein</fullName>
    </recommendedName>
</protein>
<dbReference type="EMBL" id="JACEIK010000643">
    <property type="protein sequence ID" value="MCD7460242.1"/>
    <property type="molecule type" value="Genomic_DNA"/>
</dbReference>
<sequence>MAKITKANNYYPVALNGCEDHCGNVSIPYPFGTRKGCYRNKQFYIKCNTTYSPPKAFLRGSNIEVTEVSLLGQIQLLQYVAKQCYYPNGTRIMHGNPRTFTRLGAYTTYNSSMNKLIAVGCDSYALIQGYYLGELYKTGCVSSCASVRQLQATNGSCSGVGCCQIPIPRGIWNVNITVGSLNRYMNVTGDVDRCSFAFVSGESEFNFTPDTHLQLKNKTTLPSIADWVIGNTSCAKDQKNLISYACKSINSQCYEPFTGSDSGYRCSCKDGFEGNPYIEGGCKDGFQGDGREGCIPNPVHDRNKVNKLLAGGAIGAMVLLVTGGWLYVAFQRRKMAMKKMRFFKENGGVMLLEQLIRQGKSSTAVRIFTSEELKQATNNYDESRIVGQGGYGIVYKGNFPDNDVVAIKKSKMVDRTQIEEFINEVIVLSQINHRNAVKLLGCCLETEVPLLVYEYIDNGTLYHHLHDNFKLLSLQTRLRIAMGTAEVLSYLHSAASTPIIHRDVKSTNILLDNSYTAKVSDFGASRLVPLDETSFSTLVRGTFGYLDPEYMQTSQLTDRSDVYSFGVVLAELLTGEKAISLDRSKEERSLANYFLLSIKENRLLDVLDRHIFSDENMEHLEGVAMLAKRCLNVKGEDRPTMKEVATKLQGFQIISSNHSSKVVDYCQVLDHLPSYGSGNDFTMPVDCDSDKQKMFPSMKK</sequence>
<dbReference type="InterPro" id="IPR025287">
    <property type="entry name" value="WAK_GUB"/>
</dbReference>
<gene>
    <name evidence="15" type="ORF">HAX54_043142</name>
</gene>
<dbReference type="PROSITE" id="PS50011">
    <property type="entry name" value="PROTEIN_KINASE_DOM"/>
    <property type="match status" value="1"/>
</dbReference>
<evidence type="ECO:0000256" key="11">
    <source>
        <dbReference type="ARBA" id="ARBA00047951"/>
    </source>
</evidence>
<reference evidence="15 16" key="1">
    <citation type="journal article" date="2021" name="BMC Genomics">
        <title>Datura genome reveals duplications of psychoactive alkaloid biosynthetic genes and high mutation rate following tissue culture.</title>
        <authorList>
            <person name="Rajewski A."/>
            <person name="Carter-House D."/>
            <person name="Stajich J."/>
            <person name="Litt A."/>
        </authorList>
    </citation>
    <scope>NUCLEOTIDE SEQUENCE [LARGE SCALE GENOMIC DNA]</scope>
    <source>
        <strain evidence="15">AR-01</strain>
    </source>
</reference>